<comment type="caution">
    <text evidence="1">The sequence shown here is derived from an EMBL/GenBank/DDBJ whole genome shotgun (WGS) entry which is preliminary data.</text>
</comment>
<dbReference type="EMBL" id="CM042010">
    <property type="protein sequence ID" value="KAI3782921.1"/>
    <property type="molecule type" value="Genomic_DNA"/>
</dbReference>
<gene>
    <name evidence="1" type="ORF">L2E82_12980</name>
</gene>
<dbReference type="Proteomes" id="UP001055811">
    <property type="component" value="Linkage Group LG02"/>
</dbReference>
<protein>
    <submittedName>
        <fullName evidence="1">Uncharacterized protein</fullName>
    </submittedName>
</protein>
<evidence type="ECO:0000313" key="2">
    <source>
        <dbReference type="Proteomes" id="UP001055811"/>
    </source>
</evidence>
<organism evidence="1 2">
    <name type="scientific">Cichorium intybus</name>
    <name type="common">Chicory</name>
    <dbReference type="NCBI Taxonomy" id="13427"/>
    <lineage>
        <taxon>Eukaryota</taxon>
        <taxon>Viridiplantae</taxon>
        <taxon>Streptophyta</taxon>
        <taxon>Embryophyta</taxon>
        <taxon>Tracheophyta</taxon>
        <taxon>Spermatophyta</taxon>
        <taxon>Magnoliopsida</taxon>
        <taxon>eudicotyledons</taxon>
        <taxon>Gunneridae</taxon>
        <taxon>Pentapetalae</taxon>
        <taxon>asterids</taxon>
        <taxon>campanulids</taxon>
        <taxon>Asterales</taxon>
        <taxon>Asteraceae</taxon>
        <taxon>Cichorioideae</taxon>
        <taxon>Cichorieae</taxon>
        <taxon>Cichoriinae</taxon>
        <taxon>Cichorium</taxon>
    </lineage>
</organism>
<reference evidence="1 2" key="2">
    <citation type="journal article" date="2022" name="Mol. Ecol. Resour.">
        <title>The genomes of chicory, endive, great burdock and yacon provide insights into Asteraceae paleo-polyploidization history and plant inulin production.</title>
        <authorList>
            <person name="Fan W."/>
            <person name="Wang S."/>
            <person name="Wang H."/>
            <person name="Wang A."/>
            <person name="Jiang F."/>
            <person name="Liu H."/>
            <person name="Zhao H."/>
            <person name="Xu D."/>
            <person name="Zhang Y."/>
        </authorList>
    </citation>
    <scope>NUCLEOTIDE SEQUENCE [LARGE SCALE GENOMIC DNA]</scope>
    <source>
        <strain evidence="2">cv. Punajuju</strain>
        <tissue evidence="1">Leaves</tissue>
    </source>
</reference>
<name>A0ACB9GIU4_CICIN</name>
<evidence type="ECO:0000313" key="1">
    <source>
        <dbReference type="EMBL" id="KAI3782921.1"/>
    </source>
</evidence>
<keyword evidence="2" id="KW-1185">Reference proteome</keyword>
<reference evidence="2" key="1">
    <citation type="journal article" date="2022" name="Mol. Ecol. Resour.">
        <title>The genomes of chicory, endive, great burdock and yacon provide insights into Asteraceae palaeo-polyploidization history and plant inulin production.</title>
        <authorList>
            <person name="Fan W."/>
            <person name="Wang S."/>
            <person name="Wang H."/>
            <person name="Wang A."/>
            <person name="Jiang F."/>
            <person name="Liu H."/>
            <person name="Zhao H."/>
            <person name="Xu D."/>
            <person name="Zhang Y."/>
        </authorList>
    </citation>
    <scope>NUCLEOTIDE SEQUENCE [LARGE SCALE GENOMIC DNA]</scope>
    <source>
        <strain evidence="2">cv. Punajuju</strain>
    </source>
</reference>
<sequence>MIYHQKLRNHLKDNTQILLVGADNLQANQIQIIRQGLRSDASIAFQLLDSKDGEKERQGKSWRKWEPTIDGYLKFLVDSNTYFRTH</sequence>
<accession>A0ACB9GIU4</accession>
<proteinExistence type="predicted"/>